<feature type="active site" evidence="13">
    <location>
        <position position="130"/>
    </location>
</feature>
<name>A0AAC9IWC2_VIRHA</name>
<evidence type="ECO:0000256" key="14">
    <source>
        <dbReference type="PIRSR" id="PIRSR618044-2"/>
    </source>
</evidence>
<accession>A0AAC9IWC2</accession>
<dbReference type="EC" id="3.4.16.4" evidence="4"/>
<proteinExistence type="inferred from homology"/>
<dbReference type="InterPro" id="IPR001967">
    <property type="entry name" value="Peptidase_S11_N"/>
</dbReference>
<dbReference type="GO" id="GO:0009002">
    <property type="term" value="F:serine-type D-Ala-D-Ala carboxypeptidase activity"/>
    <property type="evidence" value="ECO:0007669"/>
    <property type="project" value="UniProtKB-EC"/>
</dbReference>
<evidence type="ECO:0000256" key="13">
    <source>
        <dbReference type="PIRSR" id="PIRSR618044-1"/>
    </source>
</evidence>
<evidence type="ECO:0000256" key="9">
    <source>
        <dbReference type="ARBA" id="ARBA00022960"/>
    </source>
</evidence>
<evidence type="ECO:0000259" key="16">
    <source>
        <dbReference type="SMART" id="SM00936"/>
    </source>
</evidence>
<dbReference type="GO" id="GO:0006508">
    <property type="term" value="P:proteolysis"/>
    <property type="evidence" value="ECO:0007669"/>
    <property type="project" value="UniProtKB-KW"/>
</dbReference>
<dbReference type="AlphaFoldDB" id="A0AAC9IWC2"/>
<dbReference type="InterPro" id="IPR037167">
    <property type="entry name" value="Peptidase_S11_C_sf"/>
</dbReference>
<sequence length="444" mass="49246">MKHNFKKGLSFILAVMVALITIMVQPFSTKAAETLDIKADSAILVDVETGKILYSKNADQALPPASMTKMMTEYLVWEAIEKGDISWDTTTQISDYPYSISANTSFSGVGLKQSQDYTVKDLYKAMAINSDNATTIALAELIAGSEGEFVKMMNEKGKEMGLPDFKFVNSTGLDNASLGDNYPEGTDPNATNLLSAESAALLAYKLIKDYPEALDISSIPVTDFDGQKIRNWNHMLPHDTTFLKQFFYEGVDGLKTGYTDLAGYCFTGSAERNGNRLISVVMKTGSEEERFQETAKLFDYGFSKFETKELFPEGYQLKDKTTLPVAKGKEEKVNISTNKSVTIPVKSGQEKQYSIKYNLDKDKLNKEGELLAPIKKGEKIGTAEVVFKGDKDYGYITKDKGNTIDLVTNEAVEKSNWFMLTLGAIGDFFVDLFTTVVDWIKGLF</sequence>
<keyword evidence="10" id="KW-0573">Peptidoglycan synthesis</keyword>
<keyword evidence="7" id="KW-0732">Signal</keyword>
<evidence type="ECO:0000256" key="8">
    <source>
        <dbReference type="ARBA" id="ARBA00022801"/>
    </source>
</evidence>
<dbReference type="InterPro" id="IPR018044">
    <property type="entry name" value="Peptidase_S11"/>
</dbReference>
<reference evidence="17 18" key="1">
    <citation type="submission" date="2016-11" db="EMBL/GenBank/DDBJ databases">
        <title>Complete genome sequencing of Virgibacillus halodenitrificans PDB-F2.</title>
        <authorList>
            <person name="Sun Z."/>
            <person name="Zhou Y."/>
            <person name="Li H."/>
        </authorList>
    </citation>
    <scope>NUCLEOTIDE SEQUENCE [LARGE SCALE GENOMIC DNA]</scope>
    <source>
        <strain evidence="17 18">PDB-F2</strain>
    </source>
</reference>
<dbReference type="PANTHER" id="PTHR21581:SF11">
    <property type="entry name" value="D-ALANYL-D-ALANINE CARBOXYPEPTIDASE DACA"/>
    <property type="match status" value="1"/>
</dbReference>
<dbReference type="PANTHER" id="PTHR21581">
    <property type="entry name" value="D-ALANYL-D-ALANINE CARBOXYPEPTIDASE"/>
    <property type="match status" value="1"/>
</dbReference>
<keyword evidence="5 17" id="KW-0121">Carboxypeptidase</keyword>
<keyword evidence="6" id="KW-0645">Protease</keyword>
<keyword evidence="8" id="KW-0378">Hydrolase</keyword>
<feature type="active site" description="Acyl-ester intermediate" evidence="13">
    <location>
        <position position="66"/>
    </location>
</feature>
<dbReference type="InterPro" id="IPR015956">
    <property type="entry name" value="Peniciliin-bd_prot_C_sf"/>
</dbReference>
<keyword evidence="9" id="KW-0133">Cell shape</keyword>
<dbReference type="GO" id="GO:0071555">
    <property type="term" value="P:cell wall organization"/>
    <property type="evidence" value="ECO:0007669"/>
    <property type="project" value="UniProtKB-KW"/>
</dbReference>
<feature type="binding site" evidence="14">
    <location>
        <position position="255"/>
    </location>
    <ligand>
        <name>substrate</name>
    </ligand>
</feature>
<dbReference type="RefSeq" id="WP_071647981.1">
    <property type="nucleotide sequence ID" value="NZ_CP017962.1"/>
</dbReference>
<evidence type="ECO:0000256" key="3">
    <source>
        <dbReference type="ARBA" id="ARBA00007164"/>
    </source>
</evidence>
<dbReference type="PRINTS" id="PR00725">
    <property type="entry name" value="DADACBPTASE1"/>
</dbReference>
<dbReference type="Gene3D" id="3.40.710.10">
    <property type="entry name" value="DD-peptidase/beta-lactamase superfamily"/>
    <property type="match status" value="1"/>
</dbReference>
<dbReference type="SUPFAM" id="SSF69189">
    <property type="entry name" value="Penicillin-binding protein associated domain"/>
    <property type="match status" value="1"/>
</dbReference>
<evidence type="ECO:0000313" key="18">
    <source>
        <dbReference type="Proteomes" id="UP000182945"/>
    </source>
</evidence>
<comment type="similarity">
    <text evidence="3 15">Belongs to the peptidase S11 family.</text>
</comment>
<evidence type="ECO:0000256" key="12">
    <source>
        <dbReference type="ARBA" id="ARBA00034000"/>
    </source>
</evidence>
<dbReference type="KEGG" id="vhl:BME96_00060"/>
<keyword evidence="11" id="KW-0961">Cell wall biogenesis/degradation</keyword>
<gene>
    <name evidence="17" type="ORF">BME96_00060</name>
</gene>
<dbReference type="Proteomes" id="UP000182945">
    <property type="component" value="Chromosome"/>
</dbReference>
<protein>
    <recommendedName>
        <fullName evidence="4">serine-type D-Ala-D-Ala carboxypeptidase</fullName>
        <ecNumber evidence="4">3.4.16.4</ecNumber>
    </recommendedName>
</protein>
<evidence type="ECO:0000256" key="2">
    <source>
        <dbReference type="ARBA" id="ARBA00004752"/>
    </source>
</evidence>
<evidence type="ECO:0000256" key="6">
    <source>
        <dbReference type="ARBA" id="ARBA00022670"/>
    </source>
</evidence>
<evidence type="ECO:0000256" key="15">
    <source>
        <dbReference type="RuleBase" id="RU004016"/>
    </source>
</evidence>
<dbReference type="SUPFAM" id="SSF56601">
    <property type="entry name" value="beta-lactamase/transpeptidase-like"/>
    <property type="match status" value="1"/>
</dbReference>
<dbReference type="Pfam" id="PF07943">
    <property type="entry name" value="PBP5_C"/>
    <property type="match status" value="1"/>
</dbReference>
<evidence type="ECO:0000256" key="7">
    <source>
        <dbReference type="ARBA" id="ARBA00022729"/>
    </source>
</evidence>
<dbReference type="InterPro" id="IPR012338">
    <property type="entry name" value="Beta-lactam/transpept-like"/>
</dbReference>
<dbReference type="Gene3D" id="2.60.410.10">
    <property type="entry name" value="D-Ala-D-Ala carboxypeptidase, C-terminal domain"/>
    <property type="match status" value="1"/>
</dbReference>
<organism evidence="17 18">
    <name type="scientific">Virgibacillus halodenitrificans</name>
    <name type="common">Bacillus halodenitrificans</name>
    <dbReference type="NCBI Taxonomy" id="1482"/>
    <lineage>
        <taxon>Bacteria</taxon>
        <taxon>Bacillati</taxon>
        <taxon>Bacillota</taxon>
        <taxon>Bacilli</taxon>
        <taxon>Bacillales</taxon>
        <taxon>Bacillaceae</taxon>
        <taxon>Virgibacillus</taxon>
    </lineage>
</organism>
<feature type="domain" description="Peptidase S11 D-Ala-D-Ala carboxypeptidase A C-terminal" evidence="16">
    <location>
        <begin position="305"/>
        <end position="414"/>
    </location>
</feature>
<dbReference type="Pfam" id="PF00768">
    <property type="entry name" value="Peptidase_S11"/>
    <property type="match status" value="1"/>
</dbReference>
<dbReference type="GO" id="GO:0008360">
    <property type="term" value="P:regulation of cell shape"/>
    <property type="evidence" value="ECO:0007669"/>
    <property type="project" value="UniProtKB-KW"/>
</dbReference>
<dbReference type="GO" id="GO:0009252">
    <property type="term" value="P:peptidoglycan biosynthetic process"/>
    <property type="evidence" value="ECO:0007669"/>
    <property type="project" value="UniProtKB-KW"/>
</dbReference>
<dbReference type="GeneID" id="71512771"/>
<evidence type="ECO:0000256" key="11">
    <source>
        <dbReference type="ARBA" id="ARBA00023316"/>
    </source>
</evidence>
<comment type="function">
    <text evidence="1">Removes C-terminal D-alanyl residues from sugar-peptide cell wall precursors.</text>
</comment>
<evidence type="ECO:0000256" key="1">
    <source>
        <dbReference type="ARBA" id="ARBA00003217"/>
    </source>
</evidence>
<comment type="catalytic activity">
    <reaction evidence="12">
        <text>Preferential cleavage: (Ac)2-L-Lys-D-Ala-|-D-Ala. Also transpeptidation of peptidyl-alanyl moieties that are N-acyl substituents of D-alanine.</text>
        <dbReference type="EC" id="3.4.16.4"/>
    </reaction>
</comment>
<dbReference type="InterPro" id="IPR012907">
    <property type="entry name" value="Peptidase_S11_C"/>
</dbReference>
<dbReference type="EMBL" id="CP017962">
    <property type="protein sequence ID" value="APC46698.1"/>
    <property type="molecule type" value="Genomic_DNA"/>
</dbReference>
<evidence type="ECO:0000256" key="5">
    <source>
        <dbReference type="ARBA" id="ARBA00022645"/>
    </source>
</evidence>
<feature type="active site" description="Proton acceptor" evidence="13">
    <location>
        <position position="69"/>
    </location>
</feature>
<evidence type="ECO:0000256" key="10">
    <source>
        <dbReference type="ARBA" id="ARBA00022984"/>
    </source>
</evidence>
<evidence type="ECO:0000256" key="4">
    <source>
        <dbReference type="ARBA" id="ARBA00012448"/>
    </source>
</evidence>
<dbReference type="SMART" id="SM00936">
    <property type="entry name" value="PBP5_C"/>
    <property type="match status" value="1"/>
</dbReference>
<comment type="pathway">
    <text evidence="2">Cell wall biogenesis; peptidoglycan biosynthesis.</text>
</comment>
<evidence type="ECO:0000313" key="17">
    <source>
        <dbReference type="EMBL" id="APC46698.1"/>
    </source>
</evidence>